<dbReference type="SUPFAM" id="SSF52540">
    <property type="entry name" value="P-loop containing nucleoside triphosphate hydrolases"/>
    <property type="match status" value="1"/>
</dbReference>
<evidence type="ECO:0000259" key="6">
    <source>
        <dbReference type="PROSITE" id="PS51192"/>
    </source>
</evidence>
<dbReference type="GO" id="GO:0003723">
    <property type="term" value="F:RNA binding"/>
    <property type="evidence" value="ECO:0007669"/>
    <property type="project" value="TreeGrafter"/>
</dbReference>
<dbReference type="EMBL" id="PVTQ01000022">
    <property type="protein sequence ID" value="PRY84602.1"/>
    <property type="molecule type" value="Genomic_DNA"/>
</dbReference>
<accession>A0A2T0WD24</accession>
<dbReference type="InterPro" id="IPR006474">
    <property type="entry name" value="Helicase_Cas3_CRISPR-ass_core"/>
</dbReference>
<dbReference type="AlphaFoldDB" id="A0A2T0WD24"/>
<dbReference type="InterPro" id="IPR027417">
    <property type="entry name" value="P-loop_NTPase"/>
</dbReference>
<dbReference type="GO" id="GO:0003724">
    <property type="term" value="F:RNA helicase activity"/>
    <property type="evidence" value="ECO:0007669"/>
    <property type="project" value="TreeGrafter"/>
</dbReference>
<keyword evidence="2" id="KW-0378">Hydrolase</keyword>
<dbReference type="InterPro" id="IPR001650">
    <property type="entry name" value="Helicase_C-like"/>
</dbReference>
<name>A0A2T0WD24_9RHOB</name>
<dbReference type="NCBIfam" id="TIGR01587">
    <property type="entry name" value="cas3_core"/>
    <property type="match status" value="1"/>
</dbReference>
<keyword evidence="1" id="KW-0547">Nucleotide-binding</keyword>
<sequence>MVPALSGVSVFDWPELRPMQAACQSVALQEGPVLALIEDETGAGKTEAALMLAQRMLEAQKGAGLFFALPTMATADAMFTRVSNSIGRIFSSEPTITLAHGRASLSADYRDIVLGAPNAPEDVGCTEWLNDSRRRALLATVGVGTIDQALLSVLPVKFQTLRHYGLSSKILIVDEVHEMGEAYVAETLVQLLTAHRAAGGSAILLTATLPLHLRRKLLATYNGVDDGNPAYPALTIAAGAECRAFPQDTSSKGPVRVERLATAEAALDLIAKSAQDGAACVWVRNAVDDAIAAVEALRARGVSADLLHARYALGDRKRIEADIRKRFGKTGEGRAGGVLVGTQVLESSLDLDFDVMVSDLAPMAGLVQRVGRLWRHMDLRPAAGRPVAEPVLYVVSPDPDEVRSDRWLHDVLDRGAWVYSADIMWRTARHLFQVGQIVAPSGIRALIEASEDEAIAVPAVLEKFELERLGKSASHASLAWQNVVDLKAGYRSGGQANDDASYPTRLGPEQVTLVLCKAQGNRLVPLFDGPDGWAMSEVSVSRSRVEKIELTNNPETLEAAGLSDWPQWKQSSHILCPLSEGKVADGLGYEASSGLMFY</sequence>
<dbReference type="GO" id="GO:0004519">
    <property type="term" value="F:endonuclease activity"/>
    <property type="evidence" value="ECO:0007669"/>
    <property type="project" value="UniProtKB-KW"/>
</dbReference>
<reference evidence="7 8" key="1">
    <citation type="submission" date="2018-03" db="EMBL/GenBank/DDBJ databases">
        <title>Genomic Encyclopedia of Archaeal and Bacterial Type Strains, Phase II (KMG-II): from individual species to whole genera.</title>
        <authorList>
            <person name="Goeker M."/>
        </authorList>
    </citation>
    <scope>NUCLEOTIDE SEQUENCE [LARGE SCALE GENOMIC DNA]</scope>
    <source>
        <strain evidence="7 8">DSM 100212</strain>
    </source>
</reference>
<dbReference type="Pfam" id="PF00270">
    <property type="entry name" value="DEAD"/>
    <property type="match status" value="1"/>
</dbReference>
<keyword evidence="4" id="KW-0067">ATP-binding</keyword>
<evidence type="ECO:0000256" key="1">
    <source>
        <dbReference type="ARBA" id="ARBA00022741"/>
    </source>
</evidence>
<evidence type="ECO:0000256" key="2">
    <source>
        <dbReference type="ARBA" id="ARBA00022801"/>
    </source>
</evidence>
<dbReference type="GO" id="GO:0016787">
    <property type="term" value="F:hydrolase activity"/>
    <property type="evidence" value="ECO:0007669"/>
    <property type="project" value="UniProtKB-KW"/>
</dbReference>
<evidence type="ECO:0000256" key="3">
    <source>
        <dbReference type="ARBA" id="ARBA00022806"/>
    </source>
</evidence>
<protein>
    <submittedName>
        <fullName evidence="7">CRISPR-associated endonuclease/helicase Cas3</fullName>
    </submittedName>
</protein>
<keyword evidence="7" id="KW-0255">Endonuclease</keyword>
<keyword evidence="8" id="KW-1185">Reference proteome</keyword>
<dbReference type="InterPro" id="IPR050547">
    <property type="entry name" value="DEAD_box_RNA_helicases"/>
</dbReference>
<dbReference type="GO" id="GO:0051607">
    <property type="term" value="P:defense response to virus"/>
    <property type="evidence" value="ECO:0007669"/>
    <property type="project" value="UniProtKB-KW"/>
</dbReference>
<proteinExistence type="predicted"/>
<dbReference type="GO" id="GO:0005524">
    <property type="term" value="F:ATP binding"/>
    <property type="evidence" value="ECO:0007669"/>
    <property type="project" value="UniProtKB-KW"/>
</dbReference>
<evidence type="ECO:0000256" key="4">
    <source>
        <dbReference type="ARBA" id="ARBA00022840"/>
    </source>
</evidence>
<dbReference type="Pfam" id="PF22590">
    <property type="entry name" value="Cas3-like_C_2"/>
    <property type="match status" value="1"/>
</dbReference>
<feature type="domain" description="Helicase ATP-binding" evidence="6">
    <location>
        <begin position="26"/>
        <end position="227"/>
    </location>
</feature>
<dbReference type="SMART" id="SM00487">
    <property type="entry name" value="DEXDc"/>
    <property type="match status" value="1"/>
</dbReference>
<dbReference type="PANTHER" id="PTHR47963:SF9">
    <property type="entry name" value="CRISPR-ASSOCIATED ENDONUCLEASE_HELICASE CAS3"/>
    <property type="match status" value="1"/>
</dbReference>
<dbReference type="InterPro" id="IPR011545">
    <property type="entry name" value="DEAD/DEAH_box_helicase_dom"/>
</dbReference>
<keyword evidence="5" id="KW-0051">Antiviral defense</keyword>
<evidence type="ECO:0000256" key="5">
    <source>
        <dbReference type="ARBA" id="ARBA00023118"/>
    </source>
</evidence>
<comment type="caution">
    <text evidence="7">The sequence shown here is derived from an EMBL/GenBank/DDBJ whole genome shotgun (WGS) entry which is preliminary data.</text>
</comment>
<dbReference type="InterPro" id="IPR014001">
    <property type="entry name" value="Helicase_ATP-bd"/>
</dbReference>
<dbReference type="PROSITE" id="PS51192">
    <property type="entry name" value="HELICASE_ATP_BIND_1"/>
    <property type="match status" value="1"/>
</dbReference>
<gene>
    <name evidence="7" type="ORF">CLV74_12220</name>
</gene>
<dbReference type="Gene3D" id="3.40.50.300">
    <property type="entry name" value="P-loop containing nucleotide triphosphate hydrolases"/>
    <property type="match status" value="2"/>
</dbReference>
<dbReference type="PANTHER" id="PTHR47963">
    <property type="entry name" value="DEAD-BOX ATP-DEPENDENT RNA HELICASE 47, MITOCHONDRIAL"/>
    <property type="match status" value="1"/>
</dbReference>
<dbReference type="SMART" id="SM00490">
    <property type="entry name" value="HELICc"/>
    <property type="match status" value="1"/>
</dbReference>
<keyword evidence="3 7" id="KW-0347">Helicase</keyword>
<organism evidence="7 8">
    <name type="scientific">Donghicola tyrosinivorans</name>
    <dbReference type="NCBI Taxonomy" id="1652492"/>
    <lineage>
        <taxon>Bacteria</taxon>
        <taxon>Pseudomonadati</taxon>
        <taxon>Pseudomonadota</taxon>
        <taxon>Alphaproteobacteria</taxon>
        <taxon>Rhodobacterales</taxon>
        <taxon>Roseobacteraceae</taxon>
        <taxon>Donghicola</taxon>
    </lineage>
</organism>
<dbReference type="Proteomes" id="UP000238392">
    <property type="component" value="Unassembled WGS sequence"/>
</dbReference>
<evidence type="ECO:0000313" key="7">
    <source>
        <dbReference type="EMBL" id="PRY84602.1"/>
    </source>
</evidence>
<dbReference type="InterPro" id="IPR054712">
    <property type="entry name" value="Cas3-like_dom"/>
</dbReference>
<evidence type="ECO:0000313" key="8">
    <source>
        <dbReference type="Proteomes" id="UP000238392"/>
    </source>
</evidence>
<keyword evidence="7" id="KW-0540">Nuclease</keyword>